<feature type="region of interest" description="Disordered" evidence="1">
    <location>
        <begin position="264"/>
        <end position="285"/>
    </location>
</feature>
<accession>A0A3M9M662</accession>
<feature type="transmembrane region" description="Helical" evidence="2">
    <location>
        <begin position="34"/>
        <end position="57"/>
    </location>
</feature>
<keyword evidence="2" id="KW-1133">Transmembrane helix</keyword>
<protein>
    <submittedName>
        <fullName evidence="3">PepSY domain-containing protein</fullName>
    </submittedName>
</protein>
<sequence length="474" mass="51465">MTTLHDRPLTSTQQPGGAPQRGGWWAPLLRRLHFYAGVLVGPFILVAALSGAAYAAAPTVDHLVYHHQVTTQSRGPALPLATQIGSAQRYIAHRHPGDVLLGVKPASHAGATTQVMFSERGLRAGQVRSVWIDPVTGASHGDLLVYSTALPIETWLDFFHRTLFLGDVGRAYSELAASWLGVIALAGLGLWVVRLRKTRTKRELLVPTMRGPSYRRSRSWHAATGVWLLLGALFLSATGITWSLHAGSNVREIRSALNWSAPALTTTTPTTGGADDTPAAYDGDAQRTGKDLRVFDEVLAKARSVNIHNSQVEIDLPTQPGQAWTVAEIRRQWPIAANSVAIDPSTMSVVSQTNWAKFPLAAKLTQWGINGHMGLLFGLANQIVLFVLGLAMAAMVVLGYVMWWHRRPTRAARKMGRRPPAGALARAPWWAQLLLAAGASGLGMLLPELGITLLAFLLVDALVMARRPRRLDKL</sequence>
<reference evidence="3 4" key="1">
    <citation type="submission" date="2018-11" db="EMBL/GenBank/DDBJ databases">
        <title>Draft genome of Simplicispira Flexivirga sp. BO-16.</title>
        <authorList>
            <person name="Im W.T."/>
        </authorList>
    </citation>
    <scope>NUCLEOTIDE SEQUENCE [LARGE SCALE GENOMIC DNA]</scope>
    <source>
        <strain evidence="3 4">BO-16</strain>
    </source>
</reference>
<dbReference type="RefSeq" id="WP_123272098.1">
    <property type="nucleotide sequence ID" value="NZ_RJJQ01000015.1"/>
</dbReference>
<comment type="caution">
    <text evidence="3">The sequence shown here is derived from an EMBL/GenBank/DDBJ whole genome shotgun (WGS) entry which is preliminary data.</text>
</comment>
<evidence type="ECO:0000313" key="3">
    <source>
        <dbReference type="EMBL" id="RNI20687.1"/>
    </source>
</evidence>
<feature type="transmembrane region" description="Helical" evidence="2">
    <location>
        <begin position="383"/>
        <end position="403"/>
    </location>
</feature>
<proteinExistence type="predicted"/>
<organism evidence="3 4">
    <name type="scientific">Flexivirga caeni</name>
    <dbReference type="NCBI Taxonomy" id="2294115"/>
    <lineage>
        <taxon>Bacteria</taxon>
        <taxon>Bacillati</taxon>
        <taxon>Actinomycetota</taxon>
        <taxon>Actinomycetes</taxon>
        <taxon>Micrococcales</taxon>
        <taxon>Dermacoccaceae</taxon>
        <taxon>Flexivirga</taxon>
    </lineage>
</organism>
<gene>
    <name evidence="3" type="ORF">EFY87_13965</name>
</gene>
<dbReference type="EMBL" id="RJJQ01000015">
    <property type="protein sequence ID" value="RNI20687.1"/>
    <property type="molecule type" value="Genomic_DNA"/>
</dbReference>
<dbReference type="Pfam" id="PF03929">
    <property type="entry name" value="PepSY_TM"/>
    <property type="match status" value="1"/>
</dbReference>
<keyword evidence="2" id="KW-0812">Transmembrane</keyword>
<evidence type="ECO:0000256" key="2">
    <source>
        <dbReference type="SAM" id="Phobius"/>
    </source>
</evidence>
<feature type="transmembrane region" description="Helical" evidence="2">
    <location>
        <begin position="175"/>
        <end position="193"/>
    </location>
</feature>
<feature type="transmembrane region" description="Helical" evidence="2">
    <location>
        <begin position="219"/>
        <end position="242"/>
    </location>
</feature>
<dbReference type="AlphaFoldDB" id="A0A3M9M662"/>
<keyword evidence="2" id="KW-0472">Membrane</keyword>
<dbReference type="PANTHER" id="PTHR34219:SF1">
    <property type="entry name" value="PEPSY DOMAIN-CONTAINING PROTEIN"/>
    <property type="match status" value="1"/>
</dbReference>
<dbReference type="OrthoDB" id="9791166at2"/>
<feature type="compositionally biased region" description="Low complexity" evidence="1">
    <location>
        <begin position="264"/>
        <end position="283"/>
    </location>
</feature>
<name>A0A3M9M662_9MICO</name>
<dbReference type="Proteomes" id="UP000271678">
    <property type="component" value="Unassembled WGS sequence"/>
</dbReference>
<evidence type="ECO:0000256" key="1">
    <source>
        <dbReference type="SAM" id="MobiDB-lite"/>
    </source>
</evidence>
<evidence type="ECO:0000313" key="4">
    <source>
        <dbReference type="Proteomes" id="UP000271678"/>
    </source>
</evidence>
<dbReference type="PANTHER" id="PTHR34219">
    <property type="entry name" value="IRON-REGULATED INNER MEMBRANE PROTEIN-RELATED"/>
    <property type="match status" value="1"/>
</dbReference>
<dbReference type="InterPro" id="IPR005625">
    <property type="entry name" value="PepSY-ass_TM"/>
</dbReference>
<feature type="region of interest" description="Disordered" evidence="1">
    <location>
        <begin position="1"/>
        <end position="20"/>
    </location>
</feature>
<keyword evidence="4" id="KW-1185">Reference proteome</keyword>